<protein>
    <submittedName>
        <fullName evidence="1">Uncharacterized protein</fullName>
    </submittedName>
</protein>
<organism evidence="1 2">
    <name type="scientific">Halochromatium salexigens</name>
    <name type="common">Chromatium salexigens</name>
    <dbReference type="NCBI Taxonomy" id="49447"/>
    <lineage>
        <taxon>Bacteria</taxon>
        <taxon>Pseudomonadati</taxon>
        <taxon>Pseudomonadota</taxon>
        <taxon>Gammaproteobacteria</taxon>
        <taxon>Chromatiales</taxon>
        <taxon>Chromatiaceae</taxon>
        <taxon>Halochromatium</taxon>
    </lineage>
</organism>
<proteinExistence type="predicted"/>
<gene>
    <name evidence="1" type="ORF">CCR82_17675</name>
</gene>
<evidence type="ECO:0000313" key="1">
    <source>
        <dbReference type="EMBL" id="MBK5932309.1"/>
    </source>
</evidence>
<evidence type="ECO:0000313" key="2">
    <source>
        <dbReference type="Proteomes" id="UP001296967"/>
    </source>
</evidence>
<reference evidence="1" key="2">
    <citation type="journal article" date="2020" name="Microorganisms">
        <title>Osmotic Adaptation and Compatible Solute Biosynthesis of Phototrophic Bacteria as Revealed from Genome Analyses.</title>
        <authorList>
            <person name="Imhoff J.F."/>
            <person name="Rahn T."/>
            <person name="Kunzel S."/>
            <person name="Keller A."/>
            <person name="Neulinger S.C."/>
        </authorList>
    </citation>
    <scope>NUCLEOTIDE SEQUENCE</scope>
    <source>
        <strain evidence="1">DSM 4395</strain>
    </source>
</reference>
<name>A0AAJ0XGN9_HALSE</name>
<comment type="caution">
    <text evidence="1">The sequence shown here is derived from an EMBL/GenBank/DDBJ whole genome shotgun (WGS) entry which is preliminary data.</text>
</comment>
<sequence>MYGRLGPVDDAGAMALNILDVAAQRQTLGAAARRHVLESGYGWDSTFHQLFAIYRAATGTQHP</sequence>
<dbReference type="AlphaFoldDB" id="A0AAJ0XGN9"/>
<dbReference type="RefSeq" id="WP_201247157.1">
    <property type="nucleotide sequence ID" value="NZ_NHSF01000089.1"/>
</dbReference>
<dbReference type="Proteomes" id="UP001296967">
    <property type="component" value="Unassembled WGS sequence"/>
</dbReference>
<reference evidence="1" key="1">
    <citation type="submission" date="2017-05" db="EMBL/GenBank/DDBJ databases">
        <authorList>
            <person name="Imhoff J.F."/>
            <person name="Rahn T."/>
            <person name="Kuenzel S."/>
            <person name="Neulinger S.C."/>
        </authorList>
    </citation>
    <scope>NUCLEOTIDE SEQUENCE</scope>
    <source>
        <strain evidence="1">DSM 4395</strain>
    </source>
</reference>
<keyword evidence="2" id="KW-1185">Reference proteome</keyword>
<dbReference type="EMBL" id="NHSF01000089">
    <property type="protein sequence ID" value="MBK5932309.1"/>
    <property type="molecule type" value="Genomic_DNA"/>
</dbReference>
<accession>A0AAJ0XGN9</accession>